<protein>
    <recommendedName>
        <fullName evidence="3">histidine kinase</fullName>
        <ecNumber evidence="3">2.7.13.3</ecNumber>
    </recommendedName>
</protein>
<dbReference type="GO" id="GO:0005524">
    <property type="term" value="F:ATP binding"/>
    <property type="evidence" value="ECO:0007669"/>
    <property type="project" value="UniProtKB-KW"/>
</dbReference>
<dbReference type="SMART" id="SM00387">
    <property type="entry name" value="HATPase_c"/>
    <property type="match status" value="1"/>
</dbReference>
<dbReference type="InterPro" id="IPR004010">
    <property type="entry name" value="Double_Cache_2"/>
</dbReference>
<dbReference type="CDD" id="cd00082">
    <property type="entry name" value="HisKA"/>
    <property type="match status" value="1"/>
</dbReference>
<evidence type="ECO:0000256" key="4">
    <source>
        <dbReference type="ARBA" id="ARBA00022475"/>
    </source>
</evidence>
<dbReference type="Proteomes" id="UP000221222">
    <property type="component" value="Unassembled WGS sequence"/>
</dbReference>
<evidence type="ECO:0000256" key="5">
    <source>
        <dbReference type="ARBA" id="ARBA00022553"/>
    </source>
</evidence>
<dbReference type="InterPro" id="IPR036890">
    <property type="entry name" value="HATPase_C_sf"/>
</dbReference>
<evidence type="ECO:0000313" key="18">
    <source>
        <dbReference type="EMBL" id="PHO17504.1"/>
    </source>
</evidence>
<gene>
    <name evidence="17" type="ORF">AMOL_2540</name>
    <name evidence="18" type="ORF">CPU12_10065</name>
</gene>
<keyword evidence="19" id="KW-1185">Reference proteome</keyword>
<evidence type="ECO:0000313" key="17">
    <source>
        <dbReference type="EMBL" id="AXX93482.1"/>
    </source>
</evidence>
<dbReference type="InterPro" id="IPR036097">
    <property type="entry name" value="HisK_dim/P_sf"/>
</dbReference>
<evidence type="ECO:0000313" key="19">
    <source>
        <dbReference type="Proteomes" id="UP000221222"/>
    </source>
</evidence>
<accession>A0A2G1DGC9</accession>
<evidence type="ECO:0000256" key="11">
    <source>
        <dbReference type="ARBA" id="ARBA00022989"/>
    </source>
</evidence>
<keyword evidence="6" id="KW-0808">Transferase</keyword>
<dbReference type="InterPro" id="IPR005467">
    <property type="entry name" value="His_kinase_dom"/>
</dbReference>
<proteinExistence type="predicted"/>
<dbReference type="AlphaFoldDB" id="A0A2G1DGC9"/>
<evidence type="ECO:0000256" key="12">
    <source>
        <dbReference type="ARBA" id="ARBA00023012"/>
    </source>
</evidence>
<dbReference type="InterPro" id="IPR004358">
    <property type="entry name" value="Sig_transdc_His_kin-like_C"/>
</dbReference>
<evidence type="ECO:0000256" key="2">
    <source>
        <dbReference type="ARBA" id="ARBA00004651"/>
    </source>
</evidence>
<comment type="subcellular location">
    <subcellularLocation>
        <location evidence="2">Cell membrane</location>
        <topology evidence="2">Multi-pass membrane protein</topology>
    </subcellularLocation>
</comment>
<keyword evidence="7 15" id="KW-0812">Transmembrane</keyword>
<keyword evidence="11 15" id="KW-1133">Transmembrane helix</keyword>
<dbReference type="RefSeq" id="WP_099342986.1">
    <property type="nucleotide sequence ID" value="NZ_CP032098.1"/>
</dbReference>
<comment type="catalytic activity">
    <reaction evidence="1">
        <text>ATP + protein L-histidine = ADP + protein N-phospho-L-histidine.</text>
        <dbReference type="EC" id="2.7.13.3"/>
    </reaction>
</comment>
<dbReference type="SUPFAM" id="SSF47384">
    <property type="entry name" value="Homodimeric domain of signal transducing histidine kinase"/>
    <property type="match status" value="1"/>
</dbReference>
<dbReference type="Gene3D" id="3.30.565.10">
    <property type="entry name" value="Histidine kinase-like ATPase, C-terminal domain"/>
    <property type="match status" value="1"/>
</dbReference>
<evidence type="ECO:0000313" key="20">
    <source>
        <dbReference type="Proteomes" id="UP000262712"/>
    </source>
</evidence>
<dbReference type="Pfam" id="PF00512">
    <property type="entry name" value="HisKA"/>
    <property type="match status" value="1"/>
</dbReference>
<evidence type="ECO:0000256" key="7">
    <source>
        <dbReference type="ARBA" id="ARBA00022692"/>
    </source>
</evidence>
<evidence type="ECO:0000256" key="8">
    <source>
        <dbReference type="ARBA" id="ARBA00022741"/>
    </source>
</evidence>
<feature type="transmembrane region" description="Helical" evidence="15">
    <location>
        <begin position="349"/>
        <end position="371"/>
    </location>
</feature>
<reference evidence="18 19" key="1">
    <citation type="submission" date="2017-09" db="EMBL/GenBank/DDBJ databases">
        <title>Arcobacter canalis sp. nov., a new species isolated from a water canal contaminated with urban sewage.</title>
        <authorList>
            <person name="Perez-Cataluna A."/>
            <person name="Salas-Masso N."/>
            <person name="Figueras M.J."/>
        </authorList>
    </citation>
    <scope>NUCLEOTIDE SEQUENCE [LARGE SCALE GENOMIC DNA]</scope>
    <source>
        <strain evidence="18 19">F98-3</strain>
    </source>
</reference>
<dbReference type="SMART" id="SM01049">
    <property type="entry name" value="Cache_2"/>
    <property type="match status" value="1"/>
</dbReference>
<organism evidence="18 19">
    <name type="scientific">Malaciobacter molluscorum LMG 25693</name>
    <dbReference type="NCBI Taxonomy" id="870501"/>
    <lineage>
        <taxon>Bacteria</taxon>
        <taxon>Pseudomonadati</taxon>
        <taxon>Campylobacterota</taxon>
        <taxon>Epsilonproteobacteria</taxon>
        <taxon>Campylobacterales</taxon>
        <taxon>Arcobacteraceae</taxon>
        <taxon>Malaciobacter</taxon>
    </lineage>
</organism>
<feature type="transmembrane region" description="Helical" evidence="15">
    <location>
        <begin position="12"/>
        <end position="34"/>
    </location>
</feature>
<evidence type="ECO:0000256" key="1">
    <source>
        <dbReference type="ARBA" id="ARBA00000085"/>
    </source>
</evidence>
<feature type="coiled-coil region" evidence="14">
    <location>
        <begin position="372"/>
        <end position="399"/>
    </location>
</feature>
<dbReference type="InterPro" id="IPR003661">
    <property type="entry name" value="HisK_dim/P_dom"/>
</dbReference>
<dbReference type="EC" id="2.7.13.3" evidence="3"/>
<dbReference type="SMART" id="SM00388">
    <property type="entry name" value="HisKA"/>
    <property type="match status" value="1"/>
</dbReference>
<dbReference type="GO" id="GO:0005886">
    <property type="term" value="C:plasma membrane"/>
    <property type="evidence" value="ECO:0007669"/>
    <property type="project" value="UniProtKB-SubCell"/>
</dbReference>
<evidence type="ECO:0000256" key="13">
    <source>
        <dbReference type="ARBA" id="ARBA00023136"/>
    </source>
</evidence>
<dbReference type="Pfam" id="PF08269">
    <property type="entry name" value="dCache_2"/>
    <property type="match status" value="1"/>
</dbReference>
<evidence type="ECO:0000256" key="3">
    <source>
        <dbReference type="ARBA" id="ARBA00012438"/>
    </source>
</evidence>
<dbReference type="GO" id="GO:0000155">
    <property type="term" value="F:phosphorelay sensor kinase activity"/>
    <property type="evidence" value="ECO:0007669"/>
    <property type="project" value="InterPro"/>
</dbReference>
<keyword evidence="5" id="KW-0597">Phosphoprotein</keyword>
<keyword evidence="10" id="KW-0067">ATP-binding</keyword>
<evidence type="ECO:0000256" key="6">
    <source>
        <dbReference type="ARBA" id="ARBA00022679"/>
    </source>
</evidence>
<dbReference type="PANTHER" id="PTHR43065:SF10">
    <property type="entry name" value="PEROXIDE STRESS-ACTIVATED HISTIDINE KINASE MAK3"/>
    <property type="match status" value="1"/>
</dbReference>
<evidence type="ECO:0000256" key="9">
    <source>
        <dbReference type="ARBA" id="ARBA00022777"/>
    </source>
</evidence>
<keyword evidence="8" id="KW-0547">Nucleotide-binding</keyword>
<evidence type="ECO:0000256" key="10">
    <source>
        <dbReference type="ARBA" id="ARBA00022840"/>
    </source>
</evidence>
<dbReference type="Gene3D" id="3.30.450.20">
    <property type="entry name" value="PAS domain"/>
    <property type="match status" value="2"/>
</dbReference>
<evidence type="ECO:0000256" key="14">
    <source>
        <dbReference type="SAM" id="Coils"/>
    </source>
</evidence>
<keyword evidence="13 15" id="KW-0472">Membrane</keyword>
<reference evidence="17 20" key="2">
    <citation type="submission" date="2018-08" db="EMBL/GenBank/DDBJ databases">
        <title>Complete genome of the Arcobacter molluscorum type strain LMG 25693.</title>
        <authorList>
            <person name="Miller W.G."/>
            <person name="Yee E."/>
            <person name="Bono J.L."/>
        </authorList>
    </citation>
    <scope>NUCLEOTIDE SEQUENCE [LARGE SCALE GENOMIC DNA]</scope>
    <source>
        <strain evidence="17 20">CECT 7696</strain>
    </source>
</reference>
<dbReference type="PANTHER" id="PTHR43065">
    <property type="entry name" value="SENSOR HISTIDINE KINASE"/>
    <property type="match status" value="1"/>
</dbReference>
<dbReference type="Proteomes" id="UP000262712">
    <property type="component" value="Chromosome"/>
</dbReference>
<keyword evidence="9 18" id="KW-0418">Kinase</keyword>
<dbReference type="Pfam" id="PF02518">
    <property type="entry name" value="HATPase_c"/>
    <property type="match status" value="1"/>
</dbReference>
<dbReference type="InterPro" id="IPR003594">
    <property type="entry name" value="HATPase_dom"/>
</dbReference>
<dbReference type="EMBL" id="NXFY01000016">
    <property type="protein sequence ID" value="PHO17504.1"/>
    <property type="molecule type" value="Genomic_DNA"/>
</dbReference>
<dbReference type="EMBL" id="CP032098">
    <property type="protein sequence ID" value="AXX93482.1"/>
    <property type="molecule type" value="Genomic_DNA"/>
</dbReference>
<name>A0A2G1DGC9_9BACT</name>
<dbReference type="InterPro" id="IPR033480">
    <property type="entry name" value="sCache_2"/>
</dbReference>
<evidence type="ECO:0000256" key="15">
    <source>
        <dbReference type="SAM" id="Phobius"/>
    </source>
</evidence>
<keyword evidence="4" id="KW-1003">Cell membrane</keyword>
<dbReference type="PRINTS" id="PR00344">
    <property type="entry name" value="BCTRLSENSOR"/>
</dbReference>
<evidence type="ECO:0000259" key="16">
    <source>
        <dbReference type="PROSITE" id="PS50109"/>
    </source>
</evidence>
<dbReference type="PROSITE" id="PS50109">
    <property type="entry name" value="HIS_KIN"/>
    <property type="match status" value="1"/>
</dbReference>
<dbReference type="KEGG" id="amol:AMOL_2540"/>
<feature type="domain" description="Histidine kinase" evidence="16">
    <location>
        <begin position="408"/>
        <end position="628"/>
    </location>
</feature>
<sequence>MNYQSEQILTKIIRYSLPLLTIIISIFITFALYLEHKKNYELEKQKLRQTFIKQNKKVVFDEVQRVYEYINFIKETTEKQLKESIKDRVYEAHKIATLLYEKNKNTKSKEEIFKIIKQTLGSIIFNEGRGYYFIDDINGIKRLQPLNKEYENKDLSNFKDAHGYNFVKKIIKTIKNKTESFDTYYWYKHKDKKAYKKISFYKYFAPYNVVIGTGEYVADFEKNVKKKVLAYINRIRYFGEGYIFILDYNFNYLSHIKKEYLGKNAHKNDSLNYFLNDLRNMKKIAQEGEGFYTYVQKHKPGTNKSVKKTSFIKGMNQWKWIIGSGFYEDDFQLDLKEKEKELNAQFVKYLENVAILSSILIILLLFISIYVSKLLENKFKEYKEEIEKQQNVLAQQSKMASMGEMIANIAHQWRQPLSVISTAATGISFQKEMGILSDEEFYNSTKKINESSQYLSKTIDDFKNFFNPNKSEVRIDIKDVVNKTIKLVDAQYKTKNIKIIKDVNCINFFTLENELLQVLINILNNARDELIKRDDLNRYIFIETALEEEKVLVKIYDNAGGIKEKNLQKVFEPYFTTKDKSIGTGIGLYMSHEIICKHLNGNLTVNNYNFTYNDVEYTGAMFIIEIPI</sequence>
<dbReference type="SUPFAM" id="SSF55874">
    <property type="entry name" value="ATPase domain of HSP90 chaperone/DNA topoisomerase II/histidine kinase"/>
    <property type="match status" value="1"/>
</dbReference>
<dbReference type="Gene3D" id="1.10.287.130">
    <property type="match status" value="1"/>
</dbReference>
<keyword evidence="12" id="KW-0902">Two-component regulatory system</keyword>
<keyword evidence="14" id="KW-0175">Coiled coil</keyword>